<sequence>MSNLSVGQMIMDAQRMASRVKDLDALGTALLEEAETNNRLVESLRQYQEDIESLNRVANNKTNADMVNRIQQQNVNSSEILKENRELKICIEDYERAMELMMQKYREHTVTKVLDNKLNFKELYNERLWQVIREQREKINEMAAVMHRAATADDENVQRELQTISQLRMENETLRELLQISKKYGSAQRPIREGDHLLEEKAVQTDNQADDSADDLSISGASVENMNNNSVIQMYSSPEVITSASNASNNSAITASVNALSAAQLTNAVGETIDAAVAVAAATGGNTAEHTNANENNNGPAVHDTPETPAKPTAGMAAAATIAAAPTATSAASTSTTTPNDVEEEHTLPVVGGAVVVVGANAT</sequence>
<evidence type="ECO:0000256" key="4">
    <source>
        <dbReference type="SAM" id="MobiDB-lite"/>
    </source>
</evidence>
<feature type="region of interest" description="Disordered" evidence="4">
    <location>
        <begin position="287"/>
        <end position="312"/>
    </location>
</feature>
<feature type="coiled-coil region" evidence="3">
    <location>
        <begin position="37"/>
        <end position="104"/>
    </location>
</feature>
<dbReference type="Proteomes" id="UP000694904">
    <property type="component" value="Chromosome 3"/>
</dbReference>
<evidence type="ECO:0000313" key="7">
    <source>
        <dbReference type="RefSeq" id="XP_017858376.1"/>
    </source>
</evidence>
<evidence type="ECO:0000256" key="1">
    <source>
        <dbReference type="ARBA" id="ARBA00005537"/>
    </source>
</evidence>
<dbReference type="GeneID" id="108610662"/>
<keyword evidence="2 3" id="KW-0175">Coiled coil</keyword>
<accession>A0ABM1NTU0</accession>
<feature type="compositionally biased region" description="Low complexity" evidence="4">
    <location>
        <begin position="326"/>
        <end position="339"/>
    </location>
</feature>
<dbReference type="PANTHER" id="PTHR12186">
    <property type="entry name" value="SIKE FAMILY MEMBER"/>
    <property type="match status" value="1"/>
</dbReference>
<organism evidence="5 7">
    <name type="scientific">Drosophila arizonae</name>
    <name type="common">Fruit fly</name>
    <dbReference type="NCBI Taxonomy" id="7263"/>
    <lineage>
        <taxon>Eukaryota</taxon>
        <taxon>Metazoa</taxon>
        <taxon>Ecdysozoa</taxon>
        <taxon>Arthropoda</taxon>
        <taxon>Hexapoda</taxon>
        <taxon>Insecta</taxon>
        <taxon>Pterygota</taxon>
        <taxon>Neoptera</taxon>
        <taxon>Endopterygota</taxon>
        <taxon>Diptera</taxon>
        <taxon>Brachycera</taxon>
        <taxon>Muscomorpha</taxon>
        <taxon>Ephydroidea</taxon>
        <taxon>Drosophilidae</taxon>
        <taxon>Drosophila</taxon>
    </lineage>
</organism>
<evidence type="ECO:0000313" key="5">
    <source>
        <dbReference type="Proteomes" id="UP000694904"/>
    </source>
</evidence>
<dbReference type="RefSeq" id="XP_017858376.1">
    <property type="nucleotide sequence ID" value="XM_018002887.1"/>
</dbReference>
<reference evidence="5" key="2">
    <citation type="journal article" date="2016" name="G3 (Bethesda)">
        <title>Genome Evolution in Three Species of Cactophilic Drosophila.</title>
        <authorList>
            <person name="Sanchez-Flores A."/>
            <person name="Penazola F."/>
            <person name="Carpinteyro-Ponce J."/>
            <person name="Nazario-Yepiz N."/>
            <person name="Abreu-Goodger C."/>
            <person name="Machado C.A."/>
            <person name="Markow T.A."/>
        </authorList>
    </citation>
    <scope>NUCLEOTIDE SEQUENCE [LARGE SCALE GENOMIC DNA]</scope>
</reference>
<dbReference type="PANTHER" id="PTHR12186:SF2">
    <property type="entry name" value="FGFR1 ONCOGENE PARTNER 2 HOMOLOG"/>
    <property type="match status" value="1"/>
</dbReference>
<dbReference type="InterPro" id="IPR008555">
    <property type="entry name" value="SIKE"/>
</dbReference>
<comment type="similarity">
    <text evidence="1">Belongs to the SIKE family.</text>
</comment>
<proteinExistence type="inferred from homology"/>
<feature type="region of interest" description="Disordered" evidence="4">
    <location>
        <begin position="326"/>
        <end position="345"/>
    </location>
</feature>
<dbReference type="Pfam" id="PF05769">
    <property type="entry name" value="SIKE"/>
    <property type="match status" value="1"/>
</dbReference>
<gene>
    <name evidence="6 7" type="primary">LOC108610662</name>
</gene>
<keyword evidence="5" id="KW-1185">Reference proteome</keyword>
<reference evidence="5" key="1">
    <citation type="journal article" date="1997" name="Nucleic Acids Res.">
        <title>tRNAscan-SE: a program for improved detection of transfer RNA genes in genomic sequence.</title>
        <authorList>
            <person name="Lowe T.M."/>
            <person name="Eddy S.R."/>
        </authorList>
    </citation>
    <scope>NUCLEOTIDE SEQUENCE [LARGE SCALE GENOMIC DNA]</scope>
</reference>
<protein>
    <submittedName>
        <fullName evidence="6 7">Circulating cathodic antigen homolog</fullName>
    </submittedName>
</protein>
<reference evidence="6 7" key="3">
    <citation type="submission" date="2025-05" db="UniProtKB">
        <authorList>
            <consortium name="RefSeq"/>
        </authorList>
    </citation>
    <scope>IDENTIFICATION</scope>
    <source>
        <tissue evidence="6 7">Whole organism</tissue>
    </source>
</reference>
<evidence type="ECO:0000256" key="2">
    <source>
        <dbReference type="ARBA" id="ARBA00023054"/>
    </source>
</evidence>
<evidence type="ECO:0000313" key="6">
    <source>
        <dbReference type="RefSeq" id="XP_017858375.1"/>
    </source>
</evidence>
<feature type="compositionally biased region" description="Low complexity" evidence="4">
    <location>
        <begin position="287"/>
        <end position="299"/>
    </location>
</feature>
<name>A0ABM1NTU0_DROAR</name>
<evidence type="ECO:0000256" key="3">
    <source>
        <dbReference type="SAM" id="Coils"/>
    </source>
</evidence>
<dbReference type="RefSeq" id="XP_017858375.1">
    <property type="nucleotide sequence ID" value="XM_018002886.1"/>
</dbReference>